<reference evidence="5 6" key="1">
    <citation type="submission" date="2020-07" db="EMBL/GenBank/DDBJ databases">
        <authorList>
            <person name="Li M."/>
        </authorList>
    </citation>
    <scope>NUCLEOTIDE SEQUENCE [LARGE SCALE GENOMIC DNA]</scope>
    <source>
        <strain evidence="5 6">DSM 23284</strain>
    </source>
</reference>
<dbReference type="SUPFAM" id="SSF46894">
    <property type="entry name" value="C-terminal effector domain of the bipartite response regulators"/>
    <property type="match status" value="1"/>
</dbReference>
<dbReference type="GO" id="GO:0006355">
    <property type="term" value="P:regulation of DNA-templated transcription"/>
    <property type="evidence" value="ECO:0007669"/>
    <property type="project" value="InterPro"/>
</dbReference>
<evidence type="ECO:0000313" key="6">
    <source>
        <dbReference type="Proteomes" id="UP000559404"/>
    </source>
</evidence>
<evidence type="ECO:0000256" key="2">
    <source>
        <dbReference type="ARBA" id="ARBA00023125"/>
    </source>
</evidence>
<organism evidence="5 6">
    <name type="scientific">Stappia taiwanensis</name>
    <dbReference type="NCBI Taxonomy" id="992267"/>
    <lineage>
        <taxon>Bacteria</taxon>
        <taxon>Pseudomonadati</taxon>
        <taxon>Pseudomonadota</taxon>
        <taxon>Alphaproteobacteria</taxon>
        <taxon>Hyphomicrobiales</taxon>
        <taxon>Stappiaceae</taxon>
        <taxon>Stappia</taxon>
    </lineage>
</organism>
<accession>A0A838XT78</accession>
<dbReference type="AlphaFoldDB" id="A0A838XT78"/>
<proteinExistence type="predicted"/>
<sequence>MDAQYLNQNQKDVEAQLEAVSSFCSASAEEQAAPISGGEARDCALLIDRRALDRDCLARSLSEHDPSLNIVPVSSVDHWEGLDSDDTPSVIVLAIGGGSTYDATVRAHITSVVERFSDCPVVVIADTEDLCQMLKAIECGARGFIPSSVGIGVAAEAIALARAGGVFLPASNVLPMLEMIESAAKSASGPGDIFTPREAEVAEALRRGKANKIIAYELHLCQSTVKVHVRNIMKKLNATNRTEVAYKLLELMQ</sequence>
<feature type="domain" description="HTH luxR-type" evidence="4">
    <location>
        <begin position="187"/>
        <end position="252"/>
    </location>
</feature>
<dbReference type="PANTHER" id="PTHR44688">
    <property type="entry name" value="DNA-BINDING TRANSCRIPTIONAL ACTIVATOR DEVR_DOSR"/>
    <property type="match status" value="1"/>
</dbReference>
<keyword evidence="6" id="KW-1185">Reference proteome</keyword>
<dbReference type="EMBL" id="JACEON010000006">
    <property type="protein sequence ID" value="MBA4611746.1"/>
    <property type="molecule type" value="Genomic_DNA"/>
</dbReference>
<evidence type="ECO:0000259" key="4">
    <source>
        <dbReference type="PROSITE" id="PS50043"/>
    </source>
</evidence>
<dbReference type="InterPro" id="IPR016032">
    <property type="entry name" value="Sig_transdc_resp-reg_C-effctor"/>
</dbReference>
<dbReference type="PANTHER" id="PTHR44688:SF25">
    <property type="entry name" value="HTH LUXR-TYPE DOMAIN-CONTAINING PROTEIN"/>
    <property type="match status" value="1"/>
</dbReference>
<keyword evidence="2" id="KW-0238">DNA-binding</keyword>
<dbReference type="SMART" id="SM00421">
    <property type="entry name" value="HTH_LUXR"/>
    <property type="match status" value="1"/>
</dbReference>
<gene>
    <name evidence="5" type="ORF">H1W37_08800</name>
</gene>
<dbReference type="InterPro" id="IPR000792">
    <property type="entry name" value="Tscrpt_reg_LuxR_C"/>
</dbReference>
<name>A0A838XT78_9HYPH</name>
<keyword evidence="1" id="KW-0805">Transcription regulation</keyword>
<dbReference type="Proteomes" id="UP000559404">
    <property type="component" value="Unassembled WGS sequence"/>
</dbReference>
<dbReference type="GO" id="GO:0003677">
    <property type="term" value="F:DNA binding"/>
    <property type="evidence" value="ECO:0007669"/>
    <property type="project" value="UniProtKB-KW"/>
</dbReference>
<dbReference type="PRINTS" id="PR00038">
    <property type="entry name" value="HTHLUXR"/>
</dbReference>
<evidence type="ECO:0000313" key="5">
    <source>
        <dbReference type="EMBL" id="MBA4611746.1"/>
    </source>
</evidence>
<keyword evidence="3" id="KW-0804">Transcription</keyword>
<evidence type="ECO:0000256" key="3">
    <source>
        <dbReference type="ARBA" id="ARBA00023163"/>
    </source>
</evidence>
<dbReference type="Pfam" id="PF00196">
    <property type="entry name" value="GerE"/>
    <property type="match status" value="1"/>
</dbReference>
<dbReference type="CDD" id="cd06170">
    <property type="entry name" value="LuxR_C_like"/>
    <property type="match status" value="1"/>
</dbReference>
<protein>
    <submittedName>
        <fullName evidence="5">Response regulator transcription factor</fullName>
    </submittedName>
</protein>
<dbReference type="PROSITE" id="PS50043">
    <property type="entry name" value="HTH_LUXR_2"/>
    <property type="match status" value="1"/>
</dbReference>
<evidence type="ECO:0000256" key="1">
    <source>
        <dbReference type="ARBA" id="ARBA00023015"/>
    </source>
</evidence>
<dbReference type="InterPro" id="IPR011006">
    <property type="entry name" value="CheY-like_superfamily"/>
</dbReference>
<dbReference type="SUPFAM" id="SSF52172">
    <property type="entry name" value="CheY-like"/>
    <property type="match status" value="1"/>
</dbReference>
<dbReference type="Gene3D" id="3.40.50.2300">
    <property type="match status" value="1"/>
</dbReference>
<dbReference type="PROSITE" id="PS00622">
    <property type="entry name" value="HTH_LUXR_1"/>
    <property type="match status" value="1"/>
</dbReference>
<comment type="caution">
    <text evidence="5">The sequence shown here is derived from an EMBL/GenBank/DDBJ whole genome shotgun (WGS) entry which is preliminary data.</text>
</comment>
<reference evidence="5 6" key="2">
    <citation type="submission" date="2020-08" db="EMBL/GenBank/DDBJ databases">
        <title>Stappia taiwanensis sp. nov., isolated from a coastal thermal spring.</title>
        <authorList>
            <person name="Kampfer P."/>
        </authorList>
    </citation>
    <scope>NUCLEOTIDE SEQUENCE [LARGE SCALE GENOMIC DNA]</scope>
    <source>
        <strain evidence="5 6">DSM 23284</strain>
    </source>
</reference>